<evidence type="ECO:0000256" key="1">
    <source>
        <dbReference type="ARBA" id="ARBA00010838"/>
    </source>
</evidence>
<gene>
    <name evidence="3" type="ORF">FCM35_KLT17180</name>
</gene>
<name>A0A833REF1_9POAL</name>
<dbReference type="AlphaFoldDB" id="A0A833REF1"/>
<dbReference type="InterPro" id="IPR017853">
    <property type="entry name" value="GH"/>
</dbReference>
<evidence type="ECO:0000313" key="3">
    <source>
        <dbReference type="EMBL" id="KAF3338343.1"/>
    </source>
</evidence>
<protein>
    <submittedName>
        <fullName evidence="3">Beta-glucosidase 31-like protein</fullName>
    </submittedName>
</protein>
<evidence type="ECO:0000256" key="2">
    <source>
        <dbReference type="RuleBase" id="RU003690"/>
    </source>
</evidence>
<dbReference type="Gene3D" id="3.20.20.80">
    <property type="entry name" value="Glycosidases"/>
    <property type="match status" value="1"/>
</dbReference>
<evidence type="ECO:0000313" key="4">
    <source>
        <dbReference type="Proteomes" id="UP000623129"/>
    </source>
</evidence>
<reference evidence="3" key="1">
    <citation type="submission" date="2020-01" db="EMBL/GenBank/DDBJ databases">
        <title>Genome sequence of Kobresia littledalei, the first chromosome-level genome in the family Cyperaceae.</title>
        <authorList>
            <person name="Qu G."/>
        </authorList>
    </citation>
    <scope>NUCLEOTIDE SEQUENCE</scope>
    <source>
        <strain evidence="3">C.B.Clarke</strain>
        <tissue evidence="3">Leaf</tissue>
    </source>
</reference>
<dbReference type="PANTHER" id="PTHR10353:SF29">
    <property type="entry name" value="BETA-GLUCOSIDASE 11"/>
    <property type="match status" value="1"/>
</dbReference>
<dbReference type="SUPFAM" id="SSF51445">
    <property type="entry name" value="(Trans)glycosidases"/>
    <property type="match status" value="1"/>
</dbReference>
<dbReference type="Pfam" id="PF00232">
    <property type="entry name" value="Glyco_hydro_1"/>
    <property type="match status" value="1"/>
</dbReference>
<dbReference type="Proteomes" id="UP000623129">
    <property type="component" value="Unassembled WGS sequence"/>
</dbReference>
<proteinExistence type="inferred from homology"/>
<organism evidence="3 4">
    <name type="scientific">Carex littledalei</name>
    <dbReference type="NCBI Taxonomy" id="544730"/>
    <lineage>
        <taxon>Eukaryota</taxon>
        <taxon>Viridiplantae</taxon>
        <taxon>Streptophyta</taxon>
        <taxon>Embryophyta</taxon>
        <taxon>Tracheophyta</taxon>
        <taxon>Spermatophyta</taxon>
        <taxon>Magnoliopsida</taxon>
        <taxon>Liliopsida</taxon>
        <taxon>Poales</taxon>
        <taxon>Cyperaceae</taxon>
        <taxon>Cyperoideae</taxon>
        <taxon>Cariceae</taxon>
        <taxon>Carex</taxon>
        <taxon>Carex subgen. Euthyceras</taxon>
    </lineage>
</organism>
<dbReference type="PANTHER" id="PTHR10353">
    <property type="entry name" value="GLYCOSYL HYDROLASE"/>
    <property type="match status" value="1"/>
</dbReference>
<dbReference type="OrthoDB" id="65569at2759"/>
<dbReference type="InterPro" id="IPR001360">
    <property type="entry name" value="Glyco_hydro_1"/>
</dbReference>
<dbReference type="GO" id="GO:0005975">
    <property type="term" value="P:carbohydrate metabolic process"/>
    <property type="evidence" value="ECO:0007669"/>
    <property type="project" value="InterPro"/>
</dbReference>
<dbReference type="GO" id="GO:0008422">
    <property type="term" value="F:beta-glucosidase activity"/>
    <property type="evidence" value="ECO:0007669"/>
    <property type="project" value="TreeGrafter"/>
</dbReference>
<dbReference type="EMBL" id="SWLB01000005">
    <property type="protein sequence ID" value="KAF3338343.1"/>
    <property type="molecule type" value="Genomic_DNA"/>
</dbReference>
<comment type="caution">
    <text evidence="3">The sequence shown here is derived from an EMBL/GenBank/DDBJ whole genome shotgun (WGS) entry which is preliminary data.</text>
</comment>
<keyword evidence="4" id="KW-1185">Reference proteome</keyword>
<sequence>MEKRCQFSQSLLSLLCTLSFYSVSVAALRFYLWCRSFCIPDIKLMHETGLDAYRFSIAWPRLIPDGRGKVNAKGLEYYNNFIDELLSYGIQPHVTLYHFDLPLALQEEYNGQLSPKFIDDFTAYANVCFKAFGDRVKYWVTVNEPNIEPIGAYDQGFIPPRRCSYPFGVNCTGGNSTVEPYIVAHHSLLAHASAVNLYKEKYQEKQGGKIGITLLGAWSEPATENPDDIAAARRMLDFHIGWMLHPLVYGTYPPVMRKNVGSRLPSLSEEDSRRVKGSFDFVGFNHYSVWYVQADTSQLENPVRDYMLDAAVKIPAHVNFLSFCLLITSTPRKVTGGEQTTLWALIKLLDHIKVYYGNPPVMIHENDLCRVEFAYQRVITS</sequence>
<accession>A0A833REF1</accession>
<comment type="similarity">
    <text evidence="1 2">Belongs to the glycosyl hydrolase 1 family.</text>
</comment>